<evidence type="ECO:0000313" key="1">
    <source>
        <dbReference type="EMBL" id="CBA15744.1"/>
    </source>
</evidence>
<accession>D2UA15</accession>
<reference evidence="1 2" key="1">
    <citation type="journal article" date="2009" name="BMC Genomics">
        <title>The complete genome sequence of Xanthomonas albilineans provides new insights into the reductive genome evolution of the xylem-limited Xanthomonadaceae.</title>
        <authorList>
            <person name="Pieretti I."/>
            <person name="Royer M."/>
            <person name="Barbe V."/>
            <person name="Carrere S."/>
            <person name="Koebnik R."/>
            <person name="Cociancich S."/>
            <person name="Couloux A."/>
            <person name="Darrasse A."/>
            <person name="Gouzy J."/>
            <person name="Jacques M.A."/>
            <person name="Lauber E."/>
            <person name="Manceau C."/>
            <person name="Mangenot S."/>
            <person name="Poussier S."/>
            <person name="Segurens B."/>
            <person name="Szurek B."/>
            <person name="Verdier V."/>
            <person name="Arlat M."/>
            <person name="Rott P."/>
        </authorList>
    </citation>
    <scope>NUCLEOTIDE SEQUENCE [LARGE SCALE GENOMIC DNA]</scope>
    <source>
        <strain evidence="2">GPE PC73 / CFBP 7063</strain>
    </source>
</reference>
<dbReference type="KEGG" id="xal:XALC_1234"/>
<protein>
    <submittedName>
        <fullName evidence="1">Uncharacterized protein</fullName>
    </submittedName>
</protein>
<proteinExistence type="predicted"/>
<dbReference type="Proteomes" id="UP000001890">
    <property type="component" value="Chromosome"/>
</dbReference>
<organism evidence="1 2">
    <name type="scientific">Xanthomonas albilineans (strain GPE PC73 / CFBP 7063)</name>
    <dbReference type="NCBI Taxonomy" id="380358"/>
    <lineage>
        <taxon>Bacteria</taxon>
        <taxon>Pseudomonadati</taxon>
        <taxon>Pseudomonadota</taxon>
        <taxon>Gammaproteobacteria</taxon>
        <taxon>Lysobacterales</taxon>
        <taxon>Lysobacteraceae</taxon>
        <taxon>Xanthomonas</taxon>
    </lineage>
</organism>
<dbReference type="EMBL" id="FP565176">
    <property type="protein sequence ID" value="CBA15744.1"/>
    <property type="molecule type" value="Genomic_DNA"/>
</dbReference>
<name>D2UA15_XANAP</name>
<gene>
    <name evidence="1" type="ordered locus">XALc_1234</name>
</gene>
<keyword evidence="2" id="KW-1185">Reference proteome</keyword>
<dbReference type="AlphaFoldDB" id="D2UA15"/>
<evidence type="ECO:0000313" key="2">
    <source>
        <dbReference type="Proteomes" id="UP000001890"/>
    </source>
</evidence>
<sequence>MLLYVNGSEAVRISEVSLYGSIAPAPGAGGMSGGVTVVQLSAGDVVTITAYSNSVGSYTIKSYPFATYFTADRIA</sequence>